<dbReference type="FunFam" id="3.40.50.2000:FF:000024">
    <property type="entry name" value="Trehalose-6-phosphate synthase"/>
    <property type="match status" value="1"/>
</dbReference>
<protein>
    <recommendedName>
        <fullName evidence="5 9">Trehalose-6-phosphate synthase</fullName>
        <ecNumber evidence="4 9">2.4.1.15</ecNumber>
    </recommendedName>
    <alternativeName>
        <fullName evidence="9">Osmoregulatory trehalose synthesis protein A</fullName>
    </alternativeName>
    <alternativeName>
        <fullName evidence="9">UDP-glucose-glucosephosphate glucosyltransferase</fullName>
    </alternativeName>
</protein>
<comment type="similarity">
    <text evidence="2 9">Belongs to the glycosyltransferase 20 family.</text>
</comment>
<dbReference type="EC" id="2.4.1.15" evidence="4 9"/>
<comment type="caution">
    <text evidence="10">The sequence shown here is derived from an EMBL/GenBank/DDBJ whole genome shotgun (WGS) entry which is preliminary data.</text>
</comment>
<proteinExistence type="inferred from homology"/>
<sequence>MSRLVVVSNRVAPIDEGKQSAGGLAVAVLAALKKTGGIWFGWSGDVVAAPPSAPSLTPVGKLTYATLDLAKRDYEEYYNGYANSTLWPLFHFRLGLTNFNRRNYAGYQRVNALFASKLAPLLQPDDMVWVHDYHLIPFGEQLRLIGMGHRMGFFLHTPFPAPELLVALPNHADIVRALCAYDVVGFHTTTDLRCFINYIRFEARGTVTERPDGEGYFINAFGRTLVARSFPISIDTEPLVTLAKQAARTRQTERLRESLVGRDLIIGVDRLDYSKGLPQRFESFHCLLENYPANRGHVSFLQIAPPSRSDVPEYIAIRKELETLSGHINGRFAEFDWVPIRYLNKSFTRRSLAGFFRVSAVGLVTPLRDGMNLVAKEYVACQDPEDPGVLVLSRFAGAAEELGDALIVNPYDIESVADALQRALTMPLDERKARYNAMMEVLRRNDISVWRENFVTALAGAPYDS</sequence>
<evidence type="ECO:0000256" key="8">
    <source>
        <dbReference type="ARBA" id="ARBA00048039"/>
    </source>
</evidence>
<keyword evidence="7 9" id="KW-0808">Transferase</keyword>
<dbReference type="Pfam" id="PF00982">
    <property type="entry name" value="Glyco_transf_20"/>
    <property type="match status" value="1"/>
</dbReference>
<dbReference type="InterPro" id="IPR012766">
    <property type="entry name" value="Trehalose_OtsA"/>
</dbReference>
<evidence type="ECO:0000256" key="7">
    <source>
        <dbReference type="ARBA" id="ARBA00022679"/>
    </source>
</evidence>
<dbReference type="CDD" id="cd03788">
    <property type="entry name" value="GT20_TPS"/>
    <property type="match status" value="1"/>
</dbReference>
<comment type="pathway">
    <text evidence="1 9">Glycan biosynthesis; trehalose biosynthesis.</text>
</comment>
<accession>A0A512DLG2</accession>
<evidence type="ECO:0000256" key="2">
    <source>
        <dbReference type="ARBA" id="ARBA00008799"/>
    </source>
</evidence>
<dbReference type="AlphaFoldDB" id="A0A512DLG2"/>
<dbReference type="GO" id="GO:0003825">
    <property type="term" value="F:alpha,alpha-trehalose-phosphate synthase (UDP-forming) activity"/>
    <property type="evidence" value="ECO:0007669"/>
    <property type="project" value="UniProtKB-UniRule"/>
</dbReference>
<evidence type="ECO:0000256" key="9">
    <source>
        <dbReference type="RuleBase" id="RU362045"/>
    </source>
</evidence>
<evidence type="ECO:0000256" key="3">
    <source>
        <dbReference type="ARBA" id="ARBA00011881"/>
    </source>
</evidence>
<evidence type="ECO:0000256" key="6">
    <source>
        <dbReference type="ARBA" id="ARBA00022676"/>
    </source>
</evidence>
<dbReference type="InterPro" id="IPR001830">
    <property type="entry name" value="Glyco_trans_20"/>
</dbReference>
<dbReference type="PANTHER" id="PTHR10788:SF106">
    <property type="entry name" value="BCDNA.GH08860"/>
    <property type="match status" value="1"/>
</dbReference>
<dbReference type="EMBL" id="BJYZ01000006">
    <property type="protein sequence ID" value="GEO37298.1"/>
    <property type="molecule type" value="Genomic_DNA"/>
</dbReference>
<evidence type="ECO:0000256" key="4">
    <source>
        <dbReference type="ARBA" id="ARBA00012538"/>
    </source>
</evidence>
<dbReference type="OrthoDB" id="9815690at2"/>
<evidence type="ECO:0000313" key="10">
    <source>
        <dbReference type="EMBL" id="GEO37298.1"/>
    </source>
</evidence>
<dbReference type="PANTHER" id="PTHR10788">
    <property type="entry name" value="TREHALOSE-6-PHOSPHATE SYNTHASE"/>
    <property type="match status" value="1"/>
</dbReference>
<evidence type="ECO:0000256" key="1">
    <source>
        <dbReference type="ARBA" id="ARBA00005199"/>
    </source>
</evidence>
<gene>
    <name evidence="10" type="ORF">SAE02_14460</name>
</gene>
<keyword evidence="6 9" id="KW-0328">Glycosyltransferase</keyword>
<evidence type="ECO:0000313" key="11">
    <source>
        <dbReference type="Proteomes" id="UP000321523"/>
    </source>
</evidence>
<dbReference type="GO" id="GO:0005992">
    <property type="term" value="P:trehalose biosynthetic process"/>
    <property type="evidence" value="ECO:0007669"/>
    <property type="project" value="UniProtKB-UniRule"/>
</dbReference>
<organism evidence="10 11">
    <name type="scientific">Skermanella aerolata</name>
    <dbReference type="NCBI Taxonomy" id="393310"/>
    <lineage>
        <taxon>Bacteria</taxon>
        <taxon>Pseudomonadati</taxon>
        <taxon>Pseudomonadota</taxon>
        <taxon>Alphaproteobacteria</taxon>
        <taxon>Rhodospirillales</taxon>
        <taxon>Azospirillaceae</taxon>
        <taxon>Skermanella</taxon>
    </lineage>
</organism>
<reference evidence="10 11" key="1">
    <citation type="submission" date="2019-07" db="EMBL/GenBank/DDBJ databases">
        <title>Whole genome shotgun sequence of Skermanella aerolata NBRC 106429.</title>
        <authorList>
            <person name="Hosoyama A."/>
            <person name="Uohara A."/>
            <person name="Ohji S."/>
            <person name="Ichikawa N."/>
        </authorList>
    </citation>
    <scope>NUCLEOTIDE SEQUENCE [LARGE SCALE GENOMIC DNA]</scope>
    <source>
        <strain evidence="10 11">NBRC 106429</strain>
    </source>
</reference>
<dbReference type="UniPathway" id="UPA00299"/>
<comment type="subunit">
    <text evidence="3 9">Homotetramer.</text>
</comment>
<dbReference type="NCBIfam" id="TIGR02400">
    <property type="entry name" value="trehalose_OtsA"/>
    <property type="match status" value="1"/>
</dbReference>
<comment type="function">
    <text evidence="9">Probably involved in the osmoprotection via the biosynthesis of trehalose. Catalyzes the transfer of glucose from UDP-alpha-D-glucose (UDP-Glc) to D-glucose 6-phosphate (Glc-6-P) to form trehalose-6-phosphate. Acts with retention of the anomeric configuration of the UDP-sugar donor.</text>
</comment>
<dbReference type="Proteomes" id="UP000321523">
    <property type="component" value="Unassembled WGS sequence"/>
</dbReference>
<keyword evidence="11" id="KW-1185">Reference proteome</keyword>
<evidence type="ECO:0000256" key="5">
    <source>
        <dbReference type="ARBA" id="ARBA00018539"/>
    </source>
</evidence>
<name>A0A512DLG2_9PROT</name>
<dbReference type="RefSeq" id="WP_044433023.1">
    <property type="nucleotide sequence ID" value="NZ_BJYZ01000006.1"/>
</dbReference>
<comment type="catalytic activity">
    <reaction evidence="8 9">
        <text>D-glucose 6-phosphate + UDP-alpha-D-glucose = alpha,alpha-trehalose 6-phosphate + UDP + H(+)</text>
        <dbReference type="Rhea" id="RHEA:18889"/>
        <dbReference type="ChEBI" id="CHEBI:15378"/>
        <dbReference type="ChEBI" id="CHEBI:58223"/>
        <dbReference type="ChEBI" id="CHEBI:58429"/>
        <dbReference type="ChEBI" id="CHEBI:58885"/>
        <dbReference type="ChEBI" id="CHEBI:61548"/>
        <dbReference type="EC" id="2.4.1.15"/>
    </reaction>
</comment>
<dbReference type="SUPFAM" id="SSF53756">
    <property type="entry name" value="UDP-Glycosyltransferase/glycogen phosphorylase"/>
    <property type="match status" value="1"/>
</dbReference>
<dbReference type="Gene3D" id="3.40.50.2000">
    <property type="entry name" value="Glycogen Phosphorylase B"/>
    <property type="match status" value="2"/>
</dbReference>